<keyword evidence="4" id="KW-1185">Reference proteome</keyword>
<evidence type="ECO:0000313" key="3">
    <source>
        <dbReference type="EMBL" id="KAF6274080.1"/>
    </source>
</evidence>
<accession>A0A7J7RD18</accession>
<feature type="transmembrane region" description="Helical" evidence="2">
    <location>
        <begin position="12"/>
        <end position="32"/>
    </location>
</feature>
<evidence type="ECO:0000256" key="1">
    <source>
        <dbReference type="SAM" id="MobiDB-lite"/>
    </source>
</evidence>
<feature type="region of interest" description="Disordered" evidence="1">
    <location>
        <begin position="74"/>
        <end position="189"/>
    </location>
</feature>
<comment type="caution">
    <text evidence="3">The sequence shown here is derived from an EMBL/GenBank/DDBJ whole genome shotgun (WGS) entry which is preliminary data.</text>
</comment>
<keyword evidence="2" id="KW-1133">Transmembrane helix</keyword>
<dbReference type="EMBL" id="JACAGB010000081">
    <property type="protein sequence ID" value="KAF6274080.1"/>
    <property type="molecule type" value="Genomic_DNA"/>
</dbReference>
<name>A0A7J7RD18_PIPKU</name>
<evidence type="ECO:0000256" key="2">
    <source>
        <dbReference type="SAM" id="Phobius"/>
    </source>
</evidence>
<protein>
    <submittedName>
        <fullName evidence="3">Uncharacterized protein</fullName>
    </submittedName>
</protein>
<proteinExistence type="predicted"/>
<keyword evidence="2" id="KW-0472">Membrane</keyword>
<dbReference type="AlphaFoldDB" id="A0A7J7RD18"/>
<organism evidence="3 4">
    <name type="scientific">Pipistrellus kuhlii</name>
    <name type="common">Kuhl's pipistrelle</name>
    <dbReference type="NCBI Taxonomy" id="59472"/>
    <lineage>
        <taxon>Eukaryota</taxon>
        <taxon>Metazoa</taxon>
        <taxon>Chordata</taxon>
        <taxon>Craniata</taxon>
        <taxon>Vertebrata</taxon>
        <taxon>Euteleostomi</taxon>
        <taxon>Mammalia</taxon>
        <taxon>Eutheria</taxon>
        <taxon>Laurasiatheria</taxon>
        <taxon>Chiroptera</taxon>
        <taxon>Yangochiroptera</taxon>
        <taxon>Vespertilionidae</taxon>
        <taxon>Pipistrellus</taxon>
    </lineage>
</organism>
<reference evidence="3 4" key="1">
    <citation type="journal article" date="2020" name="Nature">
        <title>Six reference-quality genomes reveal evolution of bat adaptations.</title>
        <authorList>
            <person name="Jebb D."/>
            <person name="Huang Z."/>
            <person name="Pippel M."/>
            <person name="Hughes G.M."/>
            <person name="Lavrichenko K."/>
            <person name="Devanna P."/>
            <person name="Winkler S."/>
            <person name="Jermiin L.S."/>
            <person name="Skirmuntt E.C."/>
            <person name="Katzourakis A."/>
            <person name="Burkitt-Gray L."/>
            <person name="Ray D.A."/>
            <person name="Sullivan K.A.M."/>
            <person name="Roscito J.G."/>
            <person name="Kirilenko B.M."/>
            <person name="Davalos L.M."/>
            <person name="Corthals A.P."/>
            <person name="Power M.L."/>
            <person name="Jones G."/>
            <person name="Ransome R.D."/>
            <person name="Dechmann D.K.N."/>
            <person name="Locatelli A.G."/>
            <person name="Puechmaille S.J."/>
            <person name="Fedrigo O."/>
            <person name="Jarvis E.D."/>
            <person name="Hiller M."/>
            <person name="Vernes S.C."/>
            <person name="Myers E.W."/>
            <person name="Teeling E.C."/>
        </authorList>
    </citation>
    <scope>NUCLEOTIDE SEQUENCE [LARGE SCALE GENOMIC DNA]</scope>
    <source>
        <strain evidence="3">MPipKuh1</strain>
        <tissue evidence="3">Flight muscle</tissue>
    </source>
</reference>
<keyword evidence="2" id="KW-0812">Transmembrane</keyword>
<gene>
    <name evidence="3" type="ORF">mPipKuh1_010681</name>
</gene>
<sequence>MVFGICGQKERLCRVLYLVQVLILAGMVYYYFQEPGGKTASDHETAGESSLSTGETLRPLWGLMDKCYPVATQRRRVRSGKKQAPEATTPEAPGGLNDAAPKEERDMLSAGERAGAGEGTVPGQGAASPTPAGKDVAEEKELAGSPGWEEAKVPAEPALPPSGDLQGLPVGAGEASAVQSQEERPGGWAPRLLRKLWLGWFPVSDGPETQKHQ</sequence>
<dbReference type="Proteomes" id="UP000558488">
    <property type="component" value="Unassembled WGS sequence"/>
</dbReference>
<evidence type="ECO:0000313" key="4">
    <source>
        <dbReference type="Proteomes" id="UP000558488"/>
    </source>
</evidence>